<dbReference type="InterPro" id="IPR050756">
    <property type="entry name" value="CSN3"/>
</dbReference>
<dbReference type="EMBL" id="VWRR01000006">
    <property type="protein sequence ID" value="KAF6003560.1"/>
    <property type="molecule type" value="Genomic_DNA"/>
</dbReference>
<protein>
    <submittedName>
        <fullName evidence="3">26S proteasome non-ATPase regulatory subunit 3</fullName>
    </submittedName>
</protein>
<evidence type="ECO:0000256" key="1">
    <source>
        <dbReference type="SAM" id="MobiDB-lite"/>
    </source>
</evidence>
<dbReference type="AlphaFoldDB" id="A0A7J7ILE6"/>
<feature type="domain" description="26S proteasome non-ATPase regulatory subunit 3 N-terminal TPR repeats" evidence="2">
    <location>
        <begin position="205"/>
        <end position="464"/>
    </location>
</feature>
<organism evidence="3 4">
    <name type="scientific">Cyanidiococcus yangmingshanensis</name>
    <dbReference type="NCBI Taxonomy" id="2690220"/>
    <lineage>
        <taxon>Eukaryota</taxon>
        <taxon>Rhodophyta</taxon>
        <taxon>Bangiophyceae</taxon>
        <taxon>Cyanidiales</taxon>
        <taxon>Cyanidiaceae</taxon>
        <taxon>Cyanidiococcus</taxon>
    </lineage>
</organism>
<reference evidence="3 4" key="1">
    <citation type="journal article" date="2020" name="J. Phycol.">
        <title>Comparative genome analysis reveals Cyanidiococcus gen. nov., a new extremophilic red algal genus sister to Cyanidioschyzon (Cyanidioschyzonaceae, Rhodophyta).</title>
        <authorList>
            <person name="Liu S.-L."/>
            <person name="Chiang Y.-R."/>
            <person name="Yoon H.S."/>
            <person name="Fu H.-Y."/>
        </authorList>
    </citation>
    <scope>NUCLEOTIDE SEQUENCE [LARGE SCALE GENOMIC DNA]</scope>
    <source>
        <strain evidence="3 4">THAL066</strain>
    </source>
</reference>
<evidence type="ECO:0000313" key="3">
    <source>
        <dbReference type="EMBL" id="KAF6003560.1"/>
    </source>
</evidence>
<feature type="region of interest" description="Disordered" evidence="1">
    <location>
        <begin position="90"/>
        <end position="111"/>
    </location>
</feature>
<dbReference type="InterPro" id="IPR057985">
    <property type="entry name" value="TPR_PSMD3_N"/>
</dbReference>
<dbReference type="SMART" id="SM00753">
    <property type="entry name" value="PAM"/>
    <property type="match status" value="1"/>
</dbReference>
<comment type="caution">
    <text evidence="3">The sequence shown here is derived from an EMBL/GenBank/DDBJ whole genome shotgun (WGS) entry which is preliminary data.</text>
</comment>
<evidence type="ECO:0000313" key="4">
    <source>
        <dbReference type="Proteomes" id="UP000530660"/>
    </source>
</evidence>
<dbReference type="PANTHER" id="PTHR10758:SF2">
    <property type="entry name" value="26S PROTEASOME NON-ATPASE REGULATORY SUBUNIT 3"/>
    <property type="match status" value="1"/>
</dbReference>
<gene>
    <name evidence="3" type="primary">PSMD3_2</name>
    <name evidence="3" type="ORF">F1559_002626</name>
</gene>
<accession>A0A7J7ILE6</accession>
<dbReference type="Pfam" id="PF25573">
    <property type="entry name" value="TPR_PSMD3_N"/>
    <property type="match status" value="1"/>
</dbReference>
<feature type="compositionally biased region" description="Polar residues" evidence="1">
    <location>
        <begin position="217"/>
        <end position="232"/>
    </location>
</feature>
<dbReference type="SUPFAM" id="SSF48452">
    <property type="entry name" value="TPR-like"/>
    <property type="match status" value="1"/>
</dbReference>
<sequence length="487" mass="54940">MNVFQEEIARALTLTERAALTREPRLVARVLRSLGTLRRCWNGKLYEYRARKLETLAATELVAVELFPEDAEALREERLRKERARKAATITVQKEAPGSETTDNDVSKPDKKSIVAAEDAGGDTSEGRWPSRRFPAAVSDPVLAAKQAYVALRWSLETCSPSAPSLHAQSLADDLEAALDWLLDHNRQVVATARQSAARYESEDARNEITRPALNGASATKASPQESVSLSKDTANPRQAFGVVASVLQPESIAVLHLLVVYFLLDAHGDDTLRLRAVDCADRLIALLEQSPRRHTMDEISARGYYAMTLAYERVGRLAECQPRLFSAYRTAFVRRDHTGQAALLNQLLRTFINDRRYAQADQLYSRAPFPDIRSNSQLARYFYYVGRIKAIQLDYSEAYRCLNNALRKAPQHMATAFRVTVLQLLVLVQLLMGEIPELALFYGERHAVDARIIRRRMYPYLQIANAVRRGDLVRFQRVLGRARCPL</sequence>
<dbReference type="OrthoDB" id="1713558at2759"/>
<keyword evidence="3" id="KW-0647">Proteasome</keyword>
<dbReference type="Gene3D" id="1.25.40.10">
    <property type="entry name" value="Tetratricopeptide repeat domain"/>
    <property type="match status" value="1"/>
</dbReference>
<dbReference type="PANTHER" id="PTHR10758">
    <property type="entry name" value="26S PROTEASOME NON-ATPASE REGULATORY SUBUNIT 3/COP9 SIGNALOSOME COMPLEX SUBUNIT 3"/>
    <property type="match status" value="1"/>
</dbReference>
<dbReference type="GO" id="GO:0008541">
    <property type="term" value="C:proteasome regulatory particle, lid subcomplex"/>
    <property type="evidence" value="ECO:0007669"/>
    <property type="project" value="TreeGrafter"/>
</dbReference>
<dbReference type="Proteomes" id="UP000530660">
    <property type="component" value="Unassembled WGS sequence"/>
</dbReference>
<feature type="region of interest" description="Disordered" evidence="1">
    <location>
        <begin position="200"/>
        <end position="232"/>
    </location>
</feature>
<keyword evidence="4" id="KW-1185">Reference proteome</keyword>
<proteinExistence type="predicted"/>
<dbReference type="GO" id="GO:0006511">
    <property type="term" value="P:ubiquitin-dependent protein catabolic process"/>
    <property type="evidence" value="ECO:0007669"/>
    <property type="project" value="TreeGrafter"/>
</dbReference>
<evidence type="ECO:0000259" key="2">
    <source>
        <dbReference type="Pfam" id="PF25573"/>
    </source>
</evidence>
<name>A0A7J7ILE6_9RHOD</name>
<feature type="compositionally biased region" description="Basic and acidic residues" evidence="1">
    <location>
        <begin position="200"/>
        <end position="209"/>
    </location>
</feature>
<dbReference type="InterPro" id="IPR011990">
    <property type="entry name" value="TPR-like_helical_dom_sf"/>
</dbReference>